<evidence type="ECO:0000256" key="3">
    <source>
        <dbReference type="ARBA" id="ARBA00023172"/>
    </source>
</evidence>
<dbReference type="InterPro" id="IPR010998">
    <property type="entry name" value="Integrase_recombinase_N"/>
</dbReference>
<dbReference type="Gene3D" id="1.10.443.10">
    <property type="entry name" value="Intergrase catalytic core"/>
    <property type="match status" value="1"/>
</dbReference>
<dbReference type="Gene3D" id="1.10.150.130">
    <property type="match status" value="1"/>
</dbReference>
<keyword evidence="3" id="KW-0233">DNA recombination</keyword>
<dbReference type="InterPro" id="IPR050090">
    <property type="entry name" value="Tyrosine_recombinase_XerCD"/>
</dbReference>
<dbReference type="Proteomes" id="UP000435649">
    <property type="component" value="Unassembled WGS sequence"/>
</dbReference>
<evidence type="ECO:0000313" key="6">
    <source>
        <dbReference type="Proteomes" id="UP000435649"/>
    </source>
</evidence>
<proteinExistence type="inferred from homology"/>
<dbReference type="RefSeq" id="WP_154416734.1">
    <property type="nucleotide sequence ID" value="NZ_VUNS01000001.1"/>
</dbReference>
<protein>
    <submittedName>
        <fullName evidence="5">Tyrosine-type recombinase/integrase</fullName>
    </submittedName>
</protein>
<keyword evidence="2" id="KW-0238">DNA-binding</keyword>
<dbReference type="PANTHER" id="PTHR30349:SF41">
    <property type="entry name" value="INTEGRASE_RECOMBINASE PROTEIN MJ0367-RELATED"/>
    <property type="match status" value="1"/>
</dbReference>
<keyword evidence="6" id="KW-1185">Reference proteome</keyword>
<dbReference type="EMBL" id="VUNS01000001">
    <property type="protein sequence ID" value="MST95668.1"/>
    <property type="molecule type" value="Genomic_DNA"/>
</dbReference>
<name>A0A844FZ75_9BACT</name>
<evidence type="ECO:0000256" key="1">
    <source>
        <dbReference type="ARBA" id="ARBA00008857"/>
    </source>
</evidence>
<dbReference type="InterPro" id="IPR002104">
    <property type="entry name" value="Integrase_catalytic"/>
</dbReference>
<gene>
    <name evidence="5" type="ORF">FYJ85_01220</name>
</gene>
<sequence>MSQARKSLNTVYLRRGRWVVEYIDFEGKQKIKTLKGENGNYPANKLQAKRFAERILTDIRTMQNLRSEQEFLNRVAECQQLIQRIQFTLDDVLPIIVNNPKLKNGTRLQHRKYQWEKFYNWLRAHYPRVTVPHDVTPLMAQQFANDLYAEGMANSTYNDYITSCRMFFKMIMIHAGLTSNPFTHVERLPKNTISHKPIPREFIPKILAACDDPNFQVLETRRLAPITKAELKTLIVVGLCTGMRLKDCALLDWSCINFENNYIKTVAYKTKKYDKGYLWIPMMPYLRKHLLSIYDWQAAGPIMPNIACRYEDKDRKELLKKSNKLSVSVPMIPDDDSEELNLPEIKSDNGNMSNEVKNLLKFAGLPVSTRLTKAEKANGVTKPIGQRKKSPNLYGFHSFRHYFVSTCAECNIPMAYVEAIIGNESEVIRQYYTHIDTAEMMRSISRIEPKFIGMPTQAALPQLQETMG</sequence>
<dbReference type="InterPro" id="IPR013762">
    <property type="entry name" value="Integrase-like_cat_sf"/>
</dbReference>
<feature type="domain" description="Tyr recombinase" evidence="4">
    <location>
        <begin position="193"/>
        <end position="446"/>
    </location>
</feature>
<organism evidence="5 6">
    <name type="scientific">Victivallis lenta</name>
    <dbReference type="NCBI Taxonomy" id="2606640"/>
    <lineage>
        <taxon>Bacteria</taxon>
        <taxon>Pseudomonadati</taxon>
        <taxon>Lentisphaerota</taxon>
        <taxon>Lentisphaeria</taxon>
        <taxon>Victivallales</taxon>
        <taxon>Victivallaceae</taxon>
        <taxon>Victivallis</taxon>
    </lineage>
</organism>
<comment type="caution">
    <text evidence="5">The sequence shown here is derived from an EMBL/GenBank/DDBJ whole genome shotgun (WGS) entry which is preliminary data.</text>
</comment>
<dbReference type="GO" id="GO:0006310">
    <property type="term" value="P:DNA recombination"/>
    <property type="evidence" value="ECO:0007669"/>
    <property type="project" value="UniProtKB-KW"/>
</dbReference>
<evidence type="ECO:0000259" key="4">
    <source>
        <dbReference type="PROSITE" id="PS51898"/>
    </source>
</evidence>
<dbReference type="AlphaFoldDB" id="A0A844FZ75"/>
<dbReference type="PANTHER" id="PTHR30349">
    <property type="entry name" value="PHAGE INTEGRASE-RELATED"/>
    <property type="match status" value="1"/>
</dbReference>
<dbReference type="PROSITE" id="PS51898">
    <property type="entry name" value="TYR_RECOMBINASE"/>
    <property type="match status" value="1"/>
</dbReference>
<accession>A0A844FZ75</accession>
<evidence type="ECO:0000256" key="2">
    <source>
        <dbReference type="ARBA" id="ARBA00023125"/>
    </source>
</evidence>
<dbReference type="GO" id="GO:0003677">
    <property type="term" value="F:DNA binding"/>
    <property type="evidence" value="ECO:0007669"/>
    <property type="project" value="UniProtKB-KW"/>
</dbReference>
<dbReference type="InterPro" id="IPR011010">
    <property type="entry name" value="DNA_brk_join_enz"/>
</dbReference>
<dbReference type="GO" id="GO:0015074">
    <property type="term" value="P:DNA integration"/>
    <property type="evidence" value="ECO:0007669"/>
    <property type="project" value="InterPro"/>
</dbReference>
<dbReference type="SUPFAM" id="SSF56349">
    <property type="entry name" value="DNA breaking-rejoining enzymes"/>
    <property type="match status" value="2"/>
</dbReference>
<evidence type="ECO:0000313" key="5">
    <source>
        <dbReference type="EMBL" id="MST95668.1"/>
    </source>
</evidence>
<comment type="similarity">
    <text evidence="1">Belongs to the 'phage' integrase family.</text>
</comment>
<reference evidence="5 6" key="1">
    <citation type="submission" date="2019-08" db="EMBL/GenBank/DDBJ databases">
        <title>In-depth cultivation of the pig gut microbiome towards novel bacterial diversity and tailored functional studies.</title>
        <authorList>
            <person name="Wylensek D."/>
            <person name="Hitch T.C.A."/>
            <person name="Clavel T."/>
        </authorList>
    </citation>
    <scope>NUCLEOTIDE SEQUENCE [LARGE SCALE GENOMIC DNA]</scope>
    <source>
        <strain evidence="5 6">BBE-744-WT-12</strain>
    </source>
</reference>